<gene>
    <name evidence="1" type="ORF">D1B32_02675</name>
</gene>
<reference evidence="1 2" key="1">
    <citation type="journal article" date="2007" name="Int. J. Syst. Evol. Microbiol.">
        <title>Oceanobacillus profundus sp. nov., isolated from a deep-sea sediment core.</title>
        <authorList>
            <person name="Kim Y.G."/>
            <person name="Choi D.H."/>
            <person name="Hyun S."/>
            <person name="Cho B.C."/>
        </authorList>
    </citation>
    <scope>NUCLEOTIDE SEQUENCE [LARGE SCALE GENOMIC DNA]</scope>
    <source>
        <strain evidence="1 2">DSM 18246</strain>
    </source>
</reference>
<name>A0A417YPC3_9BACI</name>
<accession>A0A417YPC3</accession>
<dbReference type="Proteomes" id="UP000285456">
    <property type="component" value="Unassembled WGS sequence"/>
</dbReference>
<evidence type="ECO:0000313" key="1">
    <source>
        <dbReference type="EMBL" id="RHW35547.1"/>
    </source>
</evidence>
<dbReference type="EMBL" id="QWEH01000001">
    <property type="protein sequence ID" value="RHW35547.1"/>
    <property type="molecule type" value="Genomic_DNA"/>
</dbReference>
<dbReference type="PANTHER" id="PTHR10000">
    <property type="entry name" value="PHOSPHOSERINE PHOSPHATASE"/>
    <property type="match status" value="1"/>
</dbReference>
<dbReference type="SUPFAM" id="SSF56784">
    <property type="entry name" value="HAD-like"/>
    <property type="match status" value="1"/>
</dbReference>
<dbReference type="GO" id="GO:0005829">
    <property type="term" value="C:cytosol"/>
    <property type="evidence" value="ECO:0007669"/>
    <property type="project" value="TreeGrafter"/>
</dbReference>
<evidence type="ECO:0000313" key="2">
    <source>
        <dbReference type="Proteomes" id="UP000285456"/>
    </source>
</evidence>
<dbReference type="RefSeq" id="WP_118888566.1">
    <property type="nucleotide sequence ID" value="NZ_PHUT01000001.1"/>
</dbReference>
<dbReference type="NCBIfam" id="TIGR00099">
    <property type="entry name" value="Cof-subfamily"/>
    <property type="match status" value="1"/>
</dbReference>
<dbReference type="PROSITE" id="PS01229">
    <property type="entry name" value="COF_2"/>
    <property type="match status" value="1"/>
</dbReference>
<keyword evidence="2" id="KW-1185">Reference proteome</keyword>
<dbReference type="NCBIfam" id="TIGR01484">
    <property type="entry name" value="HAD-SF-IIB"/>
    <property type="match status" value="1"/>
</dbReference>
<dbReference type="Gene3D" id="3.40.50.1000">
    <property type="entry name" value="HAD superfamily/HAD-like"/>
    <property type="match status" value="1"/>
</dbReference>
<dbReference type="InterPro" id="IPR000150">
    <property type="entry name" value="Cof"/>
</dbReference>
<comment type="caution">
    <text evidence="1">The sequence shown here is derived from an EMBL/GenBank/DDBJ whole genome shotgun (WGS) entry which is preliminary data.</text>
</comment>
<protein>
    <submittedName>
        <fullName evidence="1">HAD family phosphatase</fullName>
    </submittedName>
</protein>
<dbReference type="PANTHER" id="PTHR10000:SF55">
    <property type="entry name" value="5-AMINO-6-(5-PHOSPHO-D-RIBITYLAMINO)URACIL PHOSPHATASE YCSE"/>
    <property type="match status" value="1"/>
</dbReference>
<dbReference type="GO" id="GO:0016791">
    <property type="term" value="F:phosphatase activity"/>
    <property type="evidence" value="ECO:0007669"/>
    <property type="project" value="TreeGrafter"/>
</dbReference>
<dbReference type="Gene3D" id="3.30.1240.10">
    <property type="match status" value="1"/>
</dbReference>
<dbReference type="SFLD" id="SFLDG01144">
    <property type="entry name" value="C2.B.4:_PGP_Like"/>
    <property type="match status" value="1"/>
</dbReference>
<dbReference type="OrthoDB" id="9806027at2"/>
<dbReference type="InterPro" id="IPR006379">
    <property type="entry name" value="HAD-SF_hydro_IIB"/>
</dbReference>
<dbReference type="InterPro" id="IPR036412">
    <property type="entry name" value="HAD-like_sf"/>
</dbReference>
<dbReference type="SFLD" id="SFLDS00003">
    <property type="entry name" value="Haloacid_Dehalogenase"/>
    <property type="match status" value="1"/>
</dbReference>
<dbReference type="InterPro" id="IPR023214">
    <property type="entry name" value="HAD_sf"/>
</dbReference>
<dbReference type="SFLD" id="SFLDG01140">
    <property type="entry name" value="C2.B:_Phosphomannomutase_and_P"/>
    <property type="match status" value="1"/>
</dbReference>
<dbReference type="PROSITE" id="PS01228">
    <property type="entry name" value="COF_1"/>
    <property type="match status" value="1"/>
</dbReference>
<sequence length="278" mass="31072">MRLIAIDLDGTLLSADGTISSANKEAILDVQRKGNIVIISSGRSFHDTKQILQNADLKCPIIIGNGALSFHSNSLIQRLTLSINILQDLLVMLEKSNLYYEIYTNKGILLKQNGKEILNKEIQNLQFDTDWARDLVDIQYKQHGLIFVKNYLDTDFSNLDPYKIFVFSFDGGKLSRLEKILSHRKDISITTSGSQKLEIGNVNANKGNGLKIMANYFGIPLENTVAIGDNLNDLSMFETAGISIAMGNAEDVVKEKATYITKRYDDDGVAYALRCYVY</sequence>
<dbReference type="Pfam" id="PF08282">
    <property type="entry name" value="Hydrolase_3"/>
    <property type="match status" value="1"/>
</dbReference>
<proteinExistence type="predicted"/>
<organism evidence="1 2">
    <name type="scientific">Oceanobacillus profundus</name>
    <dbReference type="NCBI Taxonomy" id="372463"/>
    <lineage>
        <taxon>Bacteria</taxon>
        <taxon>Bacillati</taxon>
        <taxon>Bacillota</taxon>
        <taxon>Bacilli</taxon>
        <taxon>Bacillales</taxon>
        <taxon>Bacillaceae</taxon>
        <taxon>Oceanobacillus</taxon>
    </lineage>
</organism>
<dbReference type="CDD" id="cd07516">
    <property type="entry name" value="HAD_Pase"/>
    <property type="match status" value="1"/>
</dbReference>
<dbReference type="GO" id="GO:0000287">
    <property type="term" value="F:magnesium ion binding"/>
    <property type="evidence" value="ECO:0007669"/>
    <property type="project" value="TreeGrafter"/>
</dbReference>
<dbReference type="AlphaFoldDB" id="A0A417YPC3"/>